<gene>
    <name evidence="15" type="ORF">Cabys_100</name>
    <name evidence="16" type="ORF">Calab_0857</name>
</gene>
<evidence type="ECO:0000256" key="6">
    <source>
        <dbReference type="ARBA" id="ARBA00023002"/>
    </source>
</evidence>
<accession>H1XUJ5</accession>
<dbReference type="GO" id="GO:0008379">
    <property type="term" value="F:thioredoxin peroxidase activity"/>
    <property type="evidence" value="ECO:0007669"/>
    <property type="project" value="TreeGrafter"/>
</dbReference>
<organism evidence="16 17">
    <name type="scientific">Caldithrix abyssi DSM 13497</name>
    <dbReference type="NCBI Taxonomy" id="880073"/>
    <lineage>
        <taxon>Bacteria</taxon>
        <taxon>Pseudomonadati</taxon>
        <taxon>Calditrichota</taxon>
        <taxon>Calditrichia</taxon>
        <taxon>Calditrichales</taxon>
        <taxon>Calditrichaceae</taxon>
        <taxon>Caldithrix</taxon>
    </lineage>
</organism>
<dbReference type="RefSeq" id="WP_006927491.1">
    <property type="nucleotide sequence ID" value="NZ_CM001402.1"/>
</dbReference>
<dbReference type="PANTHER" id="PTHR42801:SF4">
    <property type="entry name" value="AHPC_TSA FAMILY PROTEIN"/>
    <property type="match status" value="1"/>
</dbReference>
<dbReference type="FunCoup" id="H1XUJ5">
    <property type="interactions" value="545"/>
</dbReference>
<dbReference type="InterPro" id="IPR024706">
    <property type="entry name" value="Peroxiredoxin_AhpC-typ"/>
</dbReference>
<dbReference type="SUPFAM" id="SSF52833">
    <property type="entry name" value="Thioredoxin-like"/>
    <property type="match status" value="1"/>
</dbReference>
<dbReference type="InterPro" id="IPR000866">
    <property type="entry name" value="AhpC/TSA"/>
</dbReference>
<feature type="domain" description="Thioredoxin" evidence="14">
    <location>
        <begin position="2"/>
        <end position="155"/>
    </location>
</feature>
<evidence type="ECO:0000256" key="8">
    <source>
        <dbReference type="ARBA" id="ARBA00023284"/>
    </source>
</evidence>
<keyword evidence="17" id="KW-1185">Reference proteome</keyword>
<dbReference type="Proteomes" id="UP000183868">
    <property type="component" value="Chromosome"/>
</dbReference>
<evidence type="ECO:0000256" key="3">
    <source>
        <dbReference type="ARBA" id="ARBA00013017"/>
    </source>
</evidence>
<dbReference type="Pfam" id="PF00578">
    <property type="entry name" value="AhpC-TSA"/>
    <property type="match status" value="1"/>
</dbReference>
<dbReference type="eggNOG" id="COG1225">
    <property type="taxonomic scope" value="Bacteria"/>
</dbReference>
<keyword evidence="5" id="KW-0049">Antioxidant</keyword>
<evidence type="ECO:0000256" key="13">
    <source>
        <dbReference type="PIRSR" id="PIRSR000239-1"/>
    </source>
</evidence>
<evidence type="ECO:0000256" key="2">
    <source>
        <dbReference type="ARBA" id="ARBA00011245"/>
    </source>
</evidence>
<proteinExistence type="inferred from homology"/>
<keyword evidence="6" id="KW-0560">Oxidoreductase</keyword>
<name>H1XUJ5_CALAY</name>
<dbReference type="GO" id="GO:0005737">
    <property type="term" value="C:cytoplasm"/>
    <property type="evidence" value="ECO:0007669"/>
    <property type="project" value="TreeGrafter"/>
</dbReference>
<evidence type="ECO:0000256" key="7">
    <source>
        <dbReference type="ARBA" id="ARBA00023157"/>
    </source>
</evidence>
<evidence type="ECO:0000313" key="16">
    <source>
        <dbReference type="EMBL" id="EHO40494.1"/>
    </source>
</evidence>
<comment type="subunit">
    <text evidence="2">Monomer.</text>
</comment>
<dbReference type="PIRSF" id="PIRSF000239">
    <property type="entry name" value="AHPC"/>
    <property type="match status" value="1"/>
</dbReference>
<dbReference type="InterPro" id="IPR050924">
    <property type="entry name" value="Peroxiredoxin_BCP/PrxQ"/>
</dbReference>
<dbReference type="KEGG" id="caby:Cabys_100"/>
<evidence type="ECO:0000256" key="11">
    <source>
        <dbReference type="ARBA" id="ARBA00042639"/>
    </source>
</evidence>
<dbReference type="CDD" id="cd03017">
    <property type="entry name" value="PRX_BCP"/>
    <property type="match status" value="1"/>
</dbReference>
<dbReference type="EC" id="1.11.1.24" evidence="3"/>
<evidence type="ECO:0000256" key="9">
    <source>
        <dbReference type="ARBA" id="ARBA00032824"/>
    </source>
</evidence>
<dbReference type="NCBIfam" id="NF006960">
    <property type="entry name" value="PRK09437.1"/>
    <property type="match status" value="1"/>
</dbReference>
<evidence type="ECO:0000256" key="1">
    <source>
        <dbReference type="ARBA" id="ARBA00003330"/>
    </source>
</evidence>
<dbReference type="Gene3D" id="3.40.30.10">
    <property type="entry name" value="Glutaredoxin"/>
    <property type="match status" value="1"/>
</dbReference>
<keyword evidence="7" id="KW-1015">Disulfide bond</keyword>
<dbReference type="EMBL" id="CM001402">
    <property type="protein sequence ID" value="EHO40494.1"/>
    <property type="molecule type" value="Genomic_DNA"/>
</dbReference>
<dbReference type="InParanoid" id="H1XUJ5"/>
<evidence type="ECO:0000259" key="14">
    <source>
        <dbReference type="PROSITE" id="PS51352"/>
    </source>
</evidence>
<evidence type="ECO:0000313" key="18">
    <source>
        <dbReference type="Proteomes" id="UP000183868"/>
    </source>
</evidence>
<dbReference type="AlphaFoldDB" id="H1XUJ5"/>
<dbReference type="InterPro" id="IPR036249">
    <property type="entry name" value="Thioredoxin-like_sf"/>
</dbReference>
<comment type="similarity">
    <text evidence="10">Belongs to the peroxiredoxin family. BCP/PrxQ subfamily.</text>
</comment>
<comment type="catalytic activity">
    <reaction evidence="12">
        <text>a hydroperoxide + [thioredoxin]-dithiol = an alcohol + [thioredoxin]-disulfide + H2O</text>
        <dbReference type="Rhea" id="RHEA:62620"/>
        <dbReference type="Rhea" id="RHEA-COMP:10698"/>
        <dbReference type="Rhea" id="RHEA-COMP:10700"/>
        <dbReference type="ChEBI" id="CHEBI:15377"/>
        <dbReference type="ChEBI" id="CHEBI:29950"/>
        <dbReference type="ChEBI" id="CHEBI:30879"/>
        <dbReference type="ChEBI" id="CHEBI:35924"/>
        <dbReference type="ChEBI" id="CHEBI:50058"/>
        <dbReference type="EC" id="1.11.1.24"/>
    </reaction>
</comment>
<keyword evidence="8" id="KW-0676">Redox-active center</keyword>
<evidence type="ECO:0000313" key="17">
    <source>
        <dbReference type="Proteomes" id="UP000004671"/>
    </source>
</evidence>
<comment type="function">
    <text evidence="1">Thiol-specific peroxidase that catalyzes the reduction of hydrogen peroxide and organic hydroperoxides to water and alcohols, respectively. Plays a role in cell protection against oxidative stress by detoxifying peroxides and as sensor of hydrogen peroxide-mediated signaling events.</text>
</comment>
<dbReference type="InterPro" id="IPR013766">
    <property type="entry name" value="Thioredoxin_domain"/>
</dbReference>
<dbReference type="EMBL" id="CP018099">
    <property type="protein sequence ID" value="APF16851.1"/>
    <property type="molecule type" value="Genomic_DNA"/>
</dbReference>
<dbReference type="FunFam" id="3.40.30.10:FF:000007">
    <property type="entry name" value="Thioredoxin-dependent thiol peroxidase"/>
    <property type="match status" value="1"/>
</dbReference>
<evidence type="ECO:0000256" key="10">
    <source>
        <dbReference type="ARBA" id="ARBA00038489"/>
    </source>
</evidence>
<keyword evidence="4" id="KW-0575">Peroxidase</keyword>
<reference evidence="16 17" key="1">
    <citation type="submission" date="2011-09" db="EMBL/GenBank/DDBJ databases">
        <title>The permanent draft genome of Caldithrix abyssi DSM 13497.</title>
        <authorList>
            <consortium name="US DOE Joint Genome Institute (JGI-PGF)"/>
            <person name="Lucas S."/>
            <person name="Han J."/>
            <person name="Lapidus A."/>
            <person name="Bruce D."/>
            <person name="Goodwin L."/>
            <person name="Pitluck S."/>
            <person name="Peters L."/>
            <person name="Kyrpides N."/>
            <person name="Mavromatis K."/>
            <person name="Ivanova N."/>
            <person name="Mikhailova N."/>
            <person name="Chertkov O."/>
            <person name="Detter J.C."/>
            <person name="Tapia R."/>
            <person name="Han C."/>
            <person name="Land M."/>
            <person name="Hauser L."/>
            <person name="Markowitz V."/>
            <person name="Cheng J.-F."/>
            <person name="Hugenholtz P."/>
            <person name="Woyke T."/>
            <person name="Wu D."/>
            <person name="Spring S."/>
            <person name="Brambilla E."/>
            <person name="Klenk H.-P."/>
            <person name="Eisen J.A."/>
        </authorList>
    </citation>
    <scope>NUCLEOTIDE SEQUENCE [LARGE SCALE GENOMIC DNA]</scope>
    <source>
        <strain evidence="16 17">DSM 13497</strain>
    </source>
</reference>
<evidence type="ECO:0000256" key="4">
    <source>
        <dbReference type="ARBA" id="ARBA00022559"/>
    </source>
</evidence>
<protein>
    <recommendedName>
        <fullName evidence="3">thioredoxin-dependent peroxiredoxin</fullName>
        <ecNumber evidence="3">1.11.1.24</ecNumber>
    </recommendedName>
    <alternativeName>
        <fullName evidence="9">Thioredoxin peroxidase</fullName>
    </alternativeName>
    <alternativeName>
        <fullName evidence="11">Thioredoxin-dependent peroxiredoxin Bcp</fullName>
    </alternativeName>
</protein>
<dbReference type="GO" id="GO:0045454">
    <property type="term" value="P:cell redox homeostasis"/>
    <property type="evidence" value="ECO:0007669"/>
    <property type="project" value="TreeGrafter"/>
</dbReference>
<dbReference type="PaxDb" id="880073-Calab_0857"/>
<evidence type="ECO:0000256" key="5">
    <source>
        <dbReference type="ARBA" id="ARBA00022862"/>
    </source>
</evidence>
<dbReference type="Proteomes" id="UP000004671">
    <property type="component" value="Chromosome"/>
</dbReference>
<dbReference type="OrthoDB" id="9812811at2"/>
<dbReference type="HOGENOM" id="CLU_042529_14_1_0"/>
<evidence type="ECO:0000313" key="15">
    <source>
        <dbReference type="EMBL" id="APF16851.1"/>
    </source>
</evidence>
<dbReference type="GO" id="GO:0034599">
    <property type="term" value="P:cellular response to oxidative stress"/>
    <property type="evidence" value="ECO:0007669"/>
    <property type="project" value="TreeGrafter"/>
</dbReference>
<dbReference type="PANTHER" id="PTHR42801">
    <property type="entry name" value="THIOREDOXIN-DEPENDENT PEROXIDE REDUCTASE"/>
    <property type="match status" value="1"/>
</dbReference>
<reference evidence="15 18" key="2">
    <citation type="submission" date="2016-11" db="EMBL/GenBank/DDBJ databases">
        <title>Genomic analysis of Caldithrix abyssi and proposal of a novel bacterial phylum Caldithrichaeota.</title>
        <authorList>
            <person name="Kublanov I."/>
            <person name="Sigalova O."/>
            <person name="Gavrilov S."/>
            <person name="Lebedinsky A."/>
            <person name="Ivanova N."/>
            <person name="Daum C."/>
            <person name="Reddy T."/>
            <person name="Klenk H.P."/>
            <person name="Goker M."/>
            <person name="Reva O."/>
            <person name="Miroshnichenko M."/>
            <person name="Kyprides N."/>
            <person name="Woyke T."/>
            <person name="Gelfand M."/>
        </authorList>
    </citation>
    <scope>NUCLEOTIDE SEQUENCE [LARGE SCALE GENOMIC DNA]</scope>
    <source>
        <strain evidence="15 18">LF13</strain>
    </source>
</reference>
<dbReference type="PROSITE" id="PS51352">
    <property type="entry name" value="THIOREDOXIN_2"/>
    <property type="match status" value="1"/>
</dbReference>
<sequence>MLEAGVQAPDFELPDQDGNKVKLSDFKGKWVVLYFYPKDMTPGCTTEACNFQEALPAFQNMEAVVLGVSKDSVERHKKFAEKHNLQFRLLSDAEGNVCETYGVWQEKNMYGRKYMGINRSTFLIDPDGKIARVYPKVKVKTHHEEVMNDLQKLKEGGKA</sequence>
<feature type="active site" description="Cysteine sulfenic acid (-SOH) intermediate; for peroxidase activity" evidence="13">
    <location>
        <position position="44"/>
    </location>
</feature>
<dbReference type="STRING" id="880073.Cabys_100"/>
<evidence type="ECO:0000256" key="12">
    <source>
        <dbReference type="ARBA" id="ARBA00049091"/>
    </source>
</evidence>